<dbReference type="EMBL" id="AMZN01000019">
    <property type="protein sequence ID" value="ELR72527.1"/>
    <property type="molecule type" value="Genomic_DNA"/>
</dbReference>
<reference evidence="1 2" key="1">
    <citation type="submission" date="2012-12" db="EMBL/GenBank/DDBJ databases">
        <title>Genome assembly of Fulvivirga imtechensis AK7.</title>
        <authorList>
            <person name="Nupur N."/>
            <person name="Khatri I."/>
            <person name="Kumar R."/>
            <person name="Subramanian S."/>
            <person name="Pinnaka A."/>
        </authorList>
    </citation>
    <scope>NUCLEOTIDE SEQUENCE [LARGE SCALE GENOMIC DNA]</scope>
    <source>
        <strain evidence="1 2">AK7</strain>
    </source>
</reference>
<evidence type="ECO:0000313" key="1">
    <source>
        <dbReference type="EMBL" id="ELR72527.1"/>
    </source>
</evidence>
<dbReference type="AlphaFoldDB" id="L8JZA3"/>
<sequence length="52" mass="5518">MAIGEADPGSPGSWHCLASASAMDQEILNIFSVALRKFQGRVVCFNAPLTPL</sequence>
<proteinExistence type="predicted"/>
<gene>
    <name evidence="1" type="ORF">C900_01305</name>
</gene>
<organism evidence="1 2">
    <name type="scientific">Fulvivirga imtechensis AK7</name>
    <dbReference type="NCBI Taxonomy" id="1237149"/>
    <lineage>
        <taxon>Bacteria</taxon>
        <taxon>Pseudomonadati</taxon>
        <taxon>Bacteroidota</taxon>
        <taxon>Cytophagia</taxon>
        <taxon>Cytophagales</taxon>
        <taxon>Fulvivirgaceae</taxon>
        <taxon>Fulvivirga</taxon>
    </lineage>
</organism>
<name>L8JZA3_9BACT</name>
<accession>L8JZA3</accession>
<protein>
    <submittedName>
        <fullName evidence="1">Uncharacterized protein</fullName>
    </submittedName>
</protein>
<dbReference type="Proteomes" id="UP000011135">
    <property type="component" value="Unassembled WGS sequence"/>
</dbReference>
<comment type="caution">
    <text evidence="1">The sequence shown here is derived from an EMBL/GenBank/DDBJ whole genome shotgun (WGS) entry which is preliminary data.</text>
</comment>
<dbReference type="STRING" id="1237149.C900_01305"/>
<keyword evidence="2" id="KW-1185">Reference proteome</keyword>
<evidence type="ECO:0000313" key="2">
    <source>
        <dbReference type="Proteomes" id="UP000011135"/>
    </source>
</evidence>